<organism evidence="13 14">
    <name type="scientific">Clostridium chauvoei</name>
    <dbReference type="NCBI Taxonomy" id="46867"/>
    <lineage>
        <taxon>Bacteria</taxon>
        <taxon>Bacillati</taxon>
        <taxon>Bacillota</taxon>
        <taxon>Clostridia</taxon>
        <taxon>Eubacteriales</taxon>
        <taxon>Clostridiaceae</taxon>
        <taxon>Clostridium</taxon>
    </lineage>
</organism>
<sequence>MKFLKDILAKGRSIVLLTFIFLLFKNILFLGLVAISGVAVNLDVFHLLFYSAFIMILIAPGYFLKEKSQRLYNISLNLIISLLLIFDLWYFRATNGFLGFKLIFFKDLINPFNKSIIQFAIIDILFLIDIVFMLFDYKYKKIKVVAKRSFLKGAIALIASFIVILGLHISFDIKDISEGKIEFFKVEWAQYINMNNLGPIGFHIYEASDTYKKLTIPKDEAAIKDIDNWLKYNNENLPDNQYKAMFKDKNVVFLQIESLENFVVGREVFGQTITPNLNKLIENSLYFNNIYEQNNGANSIDCDVLVNGSVFTLGESITALTNPETKYNSFPYVLGENGYHTVSTHIEKGSDWGFGELHSNGLGVKEIWDIREYKKDEYAGFGLSDRTTLTQFHEKLTKIPQPFYGVISTLTSHGPFDIQDKYRSLKLPEWLDENYLGGYFQSINYTDKQIGMFISLLEESGLMENTVVVIYGDHSGVHKYYNDKIQDLPLEGDWWRNYEKKIPLIIYGKDSNGQNIKGRTLEVHGGHVDIAPTLLYLLGIEDSYYKEKVMGRILVNTNRDATVIKGNEIIGIPKDKQEEEHLKNAYNIGEKIIKNRYFN</sequence>
<dbReference type="InterPro" id="IPR050448">
    <property type="entry name" value="OpgB/LTA_synthase_biosynth"/>
</dbReference>
<dbReference type="InterPro" id="IPR000917">
    <property type="entry name" value="Sulfatase_N"/>
</dbReference>
<evidence type="ECO:0000256" key="11">
    <source>
        <dbReference type="SAM" id="Phobius"/>
    </source>
</evidence>
<comment type="subcellular location">
    <subcellularLocation>
        <location evidence="1">Cell membrane</location>
        <topology evidence="1">Multi-pass membrane protein</topology>
    </subcellularLocation>
</comment>
<feature type="binding site" evidence="10">
    <location>
        <position position="474"/>
    </location>
    <ligand>
        <name>Mn(2+)</name>
        <dbReference type="ChEBI" id="CHEBI:29035"/>
    </ligand>
</feature>
<comment type="pathway">
    <text evidence="2">Cell wall biogenesis; lipoteichoic acid biosynthesis.</text>
</comment>
<evidence type="ECO:0000256" key="3">
    <source>
        <dbReference type="ARBA" id="ARBA00009983"/>
    </source>
</evidence>
<feature type="transmembrane region" description="Helical" evidence="11">
    <location>
        <begin position="12"/>
        <end position="38"/>
    </location>
</feature>
<protein>
    <submittedName>
        <fullName evidence="13">LTA synthase family protein</fullName>
    </submittedName>
</protein>
<evidence type="ECO:0000256" key="1">
    <source>
        <dbReference type="ARBA" id="ARBA00004651"/>
    </source>
</evidence>
<dbReference type="SUPFAM" id="SSF53649">
    <property type="entry name" value="Alkaline phosphatase-like"/>
    <property type="match status" value="1"/>
</dbReference>
<reference evidence="13 14" key="1">
    <citation type="submission" date="2021-08" db="EMBL/GenBank/DDBJ databases">
        <title>Genome sequence analysis of Clostridium chauvoei strains of European origin and evaluation of typing options for outbreak investigations.</title>
        <authorList>
            <person name="Abdel-Glil M."/>
            <person name="Thomas P."/>
            <person name="Seyboldt C."/>
        </authorList>
    </citation>
    <scope>NUCLEOTIDE SEQUENCE [LARGE SCALE GENOMIC DNA]</scope>
    <source>
        <strain evidence="13 14">S0260-09</strain>
    </source>
</reference>
<feature type="transmembrane region" description="Helical" evidence="11">
    <location>
        <begin position="116"/>
        <end position="137"/>
    </location>
</feature>
<keyword evidence="6 11" id="KW-1133">Transmembrane helix</keyword>
<feature type="active site" evidence="8">
    <location>
        <position position="299"/>
    </location>
</feature>
<dbReference type="InterPro" id="IPR017850">
    <property type="entry name" value="Alkaline_phosphatase_core_sf"/>
</dbReference>
<keyword evidence="7 11" id="KW-0472">Membrane</keyword>
<evidence type="ECO:0000256" key="8">
    <source>
        <dbReference type="PIRSR" id="PIRSR005091-1"/>
    </source>
</evidence>
<dbReference type="InterPro" id="IPR012160">
    <property type="entry name" value="LtaS-like"/>
</dbReference>
<evidence type="ECO:0000256" key="6">
    <source>
        <dbReference type="ARBA" id="ARBA00022989"/>
    </source>
</evidence>
<feature type="transmembrane region" description="Helical" evidence="11">
    <location>
        <begin position="44"/>
        <end position="64"/>
    </location>
</feature>
<evidence type="ECO:0000256" key="2">
    <source>
        <dbReference type="ARBA" id="ARBA00004936"/>
    </source>
</evidence>
<dbReference type="Gene3D" id="3.30.1120.170">
    <property type="match status" value="1"/>
</dbReference>
<feature type="binding site" evidence="9">
    <location>
        <position position="413"/>
    </location>
    <ligand>
        <name>substrate</name>
    </ligand>
</feature>
<keyword evidence="4" id="KW-1003">Cell membrane</keyword>
<feature type="binding site" evidence="10">
    <location>
        <position position="473"/>
    </location>
    <ligand>
        <name>Mn(2+)</name>
        <dbReference type="ChEBI" id="CHEBI:29035"/>
    </ligand>
</feature>
<name>A0ABD4RDZ7_9CLOT</name>
<evidence type="ECO:0000256" key="10">
    <source>
        <dbReference type="PIRSR" id="PIRSR005091-3"/>
    </source>
</evidence>
<evidence type="ECO:0000256" key="4">
    <source>
        <dbReference type="ARBA" id="ARBA00022475"/>
    </source>
</evidence>
<evidence type="ECO:0000256" key="5">
    <source>
        <dbReference type="ARBA" id="ARBA00022692"/>
    </source>
</evidence>
<evidence type="ECO:0000259" key="12">
    <source>
        <dbReference type="Pfam" id="PF00884"/>
    </source>
</evidence>
<dbReference type="KEGG" id="cchv:BTM20_07095"/>
<accession>A0ABD4RDZ7</accession>
<feature type="domain" description="Sulfatase N-terminal" evidence="12">
    <location>
        <begin position="249"/>
        <end position="540"/>
    </location>
</feature>
<dbReference type="GO" id="GO:0005886">
    <property type="term" value="C:plasma membrane"/>
    <property type="evidence" value="ECO:0007669"/>
    <property type="project" value="UniProtKB-SubCell"/>
</dbReference>
<dbReference type="PANTHER" id="PTHR47371">
    <property type="entry name" value="LIPOTEICHOIC ACID SYNTHASE"/>
    <property type="match status" value="1"/>
</dbReference>
<feature type="transmembrane region" description="Helical" evidence="11">
    <location>
        <begin position="71"/>
        <end position="91"/>
    </location>
</feature>
<feature type="binding site" evidence="10">
    <location>
        <position position="257"/>
    </location>
    <ligand>
        <name>Mn(2+)</name>
        <dbReference type="ChEBI" id="CHEBI:29035"/>
    </ligand>
</feature>
<proteinExistence type="inferred from homology"/>
<dbReference type="PANTHER" id="PTHR47371:SF3">
    <property type="entry name" value="PHOSPHOGLYCEROL TRANSFERASE I"/>
    <property type="match status" value="1"/>
</dbReference>
<evidence type="ECO:0000313" key="14">
    <source>
        <dbReference type="Proteomes" id="UP000775179"/>
    </source>
</evidence>
<comment type="similarity">
    <text evidence="3">Belongs to the LTA synthase family.</text>
</comment>
<dbReference type="AlphaFoldDB" id="A0ABD4RDZ7"/>
<dbReference type="GeneID" id="66301630"/>
<gene>
    <name evidence="13" type="ORF">K4H94_00065</name>
</gene>
<evidence type="ECO:0000256" key="7">
    <source>
        <dbReference type="ARBA" id="ARBA00023136"/>
    </source>
</evidence>
<dbReference type="EMBL" id="JAIFTX010000001">
    <property type="protein sequence ID" value="MBX7289445.1"/>
    <property type="molecule type" value="Genomic_DNA"/>
</dbReference>
<keyword evidence="9" id="KW-0479">Metal-binding</keyword>
<dbReference type="Gene3D" id="3.40.720.10">
    <property type="entry name" value="Alkaline Phosphatase, subunit A"/>
    <property type="match status" value="1"/>
</dbReference>
<evidence type="ECO:0000256" key="9">
    <source>
        <dbReference type="PIRSR" id="PIRSR005091-2"/>
    </source>
</evidence>
<dbReference type="CDD" id="cd16015">
    <property type="entry name" value="LTA_synthase"/>
    <property type="match status" value="1"/>
</dbReference>
<evidence type="ECO:0000313" key="13">
    <source>
        <dbReference type="EMBL" id="MBX7289445.1"/>
    </source>
</evidence>
<comment type="caution">
    <text evidence="13">The sequence shown here is derived from an EMBL/GenBank/DDBJ whole genome shotgun (WGS) entry which is preliminary data.</text>
</comment>
<keyword evidence="9" id="KW-0464">Manganese</keyword>
<feature type="transmembrane region" description="Helical" evidence="11">
    <location>
        <begin position="149"/>
        <end position="171"/>
    </location>
</feature>
<dbReference type="RefSeq" id="WP_021875617.1">
    <property type="nucleotide sequence ID" value="NZ_CP018624.1"/>
</dbReference>
<dbReference type="Proteomes" id="UP000775179">
    <property type="component" value="Unassembled WGS sequence"/>
</dbReference>
<dbReference type="PIRSF" id="PIRSF005091">
    <property type="entry name" value="Mmb_sulf_HI1246"/>
    <property type="match status" value="1"/>
</dbReference>
<keyword evidence="5 11" id="KW-0812">Transmembrane</keyword>
<dbReference type="Pfam" id="PF00884">
    <property type="entry name" value="Sulfatase"/>
    <property type="match status" value="1"/>
</dbReference>